<dbReference type="Pfam" id="PF08241">
    <property type="entry name" value="Methyltransf_11"/>
    <property type="match status" value="1"/>
</dbReference>
<dbReference type="GO" id="GO:0032259">
    <property type="term" value="P:methylation"/>
    <property type="evidence" value="ECO:0007669"/>
    <property type="project" value="UniProtKB-KW"/>
</dbReference>
<dbReference type="SUPFAM" id="SSF53335">
    <property type="entry name" value="S-adenosyl-L-methionine-dependent methyltransferases"/>
    <property type="match status" value="1"/>
</dbReference>
<evidence type="ECO:0000259" key="1">
    <source>
        <dbReference type="Pfam" id="PF08241"/>
    </source>
</evidence>
<keyword evidence="2" id="KW-0808">Transferase</keyword>
<dbReference type="OrthoDB" id="9772751at2"/>
<dbReference type="GO" id="GO:0008425">
    <property type="term" value="F:2-methoxy-6-polyprenyl-1,4-benzoquinol methyltransferase activity"/>
    <property type="evidence" value="ECO:0007669"/>
    <property type="project" value="TreeGrafter"/>
</dbReference>
<reference evidence="2 3" key="1">
    <citation type="submission" date="2019-03" db="EMBL/GenBank/DDBJ databases">
        <title>Genomic Encyclopedia of Archaeal and Bacterial Type Strains, Phase II (KMG-II): from individual species to whole genera.</title>
        <authorList>
            <person name="Goeker M."/>
        </authorList>
    </citation>
    <scope>NUCLEOTIDE SEQUENCE [LARGE SCALE GENOMIC DNA]</scope>
    <source>
        <strain evidence="2 3">DSM 24425</strain>
    </source>
</reference>
<keyword evidence="2" id="KW-0489">Methyltransferase</keyword>
<dbReference type="EMBL" id="SMFV01000001">
    <property type="protein sequence ID" value="TCK06269.1"/>
    <property type="molecule type" value="Genomic_DNA"/>
</dbReference>
<keyword evidence="3" id="KW-1185">Reference proteome</keyword>
<dbReference type="RefSeq" id="WP_132524653.1">
    <property type="nucleotide sequence ID" value="NZ_SMFV01000001.1"/>
</dbReference>
<sequence>MKEKIKENFSRAAKEYDRYATFQLEAGKRLLKRLKLLQNPFPLLDLGSGTGKLFEGWKGVFALDISTAMVTECKRRGLLAVAGDGELLPFKEGSFKVVFSNFSLQWMELSTCSSEIFRVLEDGGYFLASIPVEGSLEKLLSAWNLAHRAVFGEDDKLFTFPKEEDVFKAFSNFELIEFERCYLEKKFPSPREALRVLNRLGARNPFRRVKVNRKLVELFYRFFEEKGSFPLGYRVLNLTLRKL</sequence>
<dbReference type="GO" id="GO:0008757">
    <property type="term" value="F:S-adenosylmethionine-dependent methyltransferase activity"/>
    <property type="evidence" value="ECO:0007669"/>
    <property type="project" value="InterPro"/>
</dbReference>
<dbReference type="AlphaFoldDB" id="A0A4R1GJV8"/>
<accession>A0A4R1GJV8</accession>
<gene>
    <name evidence="2" type="ORF">CLV27_0070</name>
</gene>
<evidence type="ECO:0000313" key="3">
    <source>
        <dbReference type="Proteomes" id="UP000295777"/>
    </source>
</evidence>
<comment type="caution">
    <text evidence="2">The sequence shown here is derived from an EMBL/GenBank/DDBJ whole genome shotgun (WGS) entry which is preliminary data.</text>
</comment>
<dbReference type="InterPro" id="IPR013216">
    <property type="entry name" value="Methyltransf_11"/>
</dbReference>
<dbReference type="Proteomes" id="UP000295777">
    <property type="component" value="Unassembled WGS sequence"/>
</dbReference>
<dbReference type="PANTHER" id="PTHR43591:SF24">
    <property type="entry name" value="2-METHOXY-6-POLYPRENYL-1,4-BENZOQUINOL METHYLASE, MITOCHONDRIAL"/>
    <property type="match status" value="1"/>
</dbReference>
<dbReference type="InterPro" id="IPR029063">
    <property type="entry name" value="SAM-dependent_MTases_sf"/>
</dbReference>
<organism evidence="2 3">
    <name type="scientific">Phorcysia thermohydrogeniphila</name>
    <dbReference type="NCBI Taxonomy" id="936138"/>
    <lineage>
        <taxon>Bacteria</taxon>
        <taxon>Pseudomonadati</taxon>
        <taxon>Aquificota</taxon>
        <taxon>Aquificia</taxon>
        <taxon>Desulfurobacteriales</taxon>
        <taxon>Desulfurobacteriaceae</taxon>
        <taxon>Phorcysia</taxon>
    </lineage>
</organism>
<dbReference type="PANTHER" id="PTHR43591">
    <property type="entry name" value="METHYLTRANSFERASE"/>
    <property type="match status" value="1"/>
</dbReference>
<dbReference type="CDD" id="cd02440">
    <property type="entry name" value="AdoMet_MTases"/>
    <property type="match status" value="1"/>
</dbReference>
<dbReference type="Gene3D" id="3.40.50.150">
    <property type="entry name" value="Vaccinia Virus protein VP39"/>
    <property type="match status" value="1"/>
</dbReference>
<evidence type="ECO:0000313" key="2">
    <source>
        <dbReference type="EMBL" id="TCK06269.1"/>
    </source>
</evidence>
<protein>
    <submittedName>
        <fullName evidence="2">Malonyl-CoA O-methyltransferase</fullName>
    </submittedName>
</protein>
<feature type="domain" description="Methyltransferase type 11" evidence="1">
    <location>
        <begin position="44"/>
        <end position="127"/>
    </location>
</feature>
<proteinExistence type="predicted"/>
<name>A0A4R1GJV8_9BACT</name>